<keyword evidence="3" id="KW-1185">Reference proteome</keyword>
<dbReference type="GO" id="GO:0003677">
    <property type="term" value="F:DNA binding"/>
    <property type="evidence" value="ECO:0007669"/>
    <property type="project" value="InterPro"/>
</dbReference>
<proteinExistence type="predicted"/>
<evidence type="ECO:0000259" key="1">
    <source>
        <dbReference type="Pfam" id="PF13392"/>
    </source>
</evidence>
<dbReference type="InterPro" id="IPR016177">
    <property type="entry name" value="DNA-bd_dom_sf"/>
</dbReference>
<dbReference type="Proteomes" id="UP000827906">
    <property type="component" value="Segment"/>
</dbReference>
<dbReference type="SUPFAM" id="SSF54171">
    <property type="entry name" value="DNA-binding domain"/>
    <property type="match status" value="1"/>
</dbReference>
<dbReference type="EMBL" id="MW147601">
    <property type="protein sequence ID" value="QQO91226.1"/>
    <property type="molecule type" value="Genomic_DNA"/>
</dbReference>
<dbReference type="SUPFAM" id="SSF54060">
    <property type="entry name" value="His-Me finger endonucleases"/>
    <property type="match status" value="1"/>
</dbReference>
<keyword evidence="2" id="KW-0255">Endonuclease</keyword>
<dbReference type="GO" id="GO:0004519">
    <property type="term" value="F:endonuclease activity"/>
    <property type="evidence" value="ECO:0007669"/>
    <property type="project" value="UniProtKB-KW"/>
</dbReference>
<gene>
    <name evidence="2" type="ORF">ORF053</name>
</gene>
<evidence type="ECO:0000313" key="2">
    <source>
        <dbReference type="EMBL" id="QQO91226.1"/>
    </source>
</evidence>
<sequence length="163" mass="18298">MSILRDRLVQLLHYDEATGIFTWVHANSNRVKVGDVAGTIGSAGYIYIKVDGVRYGAHQLAFIFMGEEVPEVIDHVDTVPSNNAWYNLRPATYQSNSYNIGITSRNTSGIKGVGWDKERKKWVAKVSLNGKQHTLGRFTSKLDAEAAAKLFREKNHKEFARSL</sequence>
<accession>A0AAE7P3W9</accession>
<protein>
    <submittedName>
        <fullName evidence="2">Homing endonuclease</fullName>
    </submittedName>
</protein>
<keyword evidence="2" id="KW-0378">Hydrolase</keyword>
<dbReference type="InterPro" id="IPR003615">
    <property type="entry name" value="HNH_nuc"/>
</dbReference>
<keyword evidence="2" id="KW-0540">Nuclease</keyword>
<dbReference type="Gene3D" id="1.20.5.2050">
    <property type="match status" value="1"/>
</dbReference>
<dbReference type="InterPro" id="IPR044925">
    <property type="entry name" value="His-Me_finger_sf"/>
</dbReference>
<dbReference type="Pfam" id="PF13392">
    <property type="entry name" value="HNH_3"/>
    <property type="match status" value="1"/>
</dbReference>
<name>A0AAE7P3W9_9CAUD</name>
<reference evidence="2 3" key="1">
    <citation type="submission" date="2020-10" db="EMBL/GenBank/DDBJ databases">
        <title>Genome of Yersinia pseudotuberculosis phages.</title>
        <authorList>
            <person name="Hammerl J.A."/>
            <person name="Hertwig S."/>
        </authorList>
    </citation>
    <scope>NUCLEOTIDE SEQUENCE [LARGE SCALE GENOMIC DNA]</scope>
</reference>
<evidence type="ECO:0000313" key="3">
    <source>
        <dbReference type="Proteomes" id="UP000827906"/>
    </source>
</evidence>
<organism evidence="2 3">
    <name type="scientific">Yersinia phage PYps16N</name>
    <dbReference type="NCBI Taxonomy" id="2801354"/>
    <lineage>
        <taxon>Viruses</taxon>
        <taxon>Duplodnaviria</taxon>
        <taxon>Heunggongvirae</taxon>
        <taxon>Uroviricota</taxon>
        <taxon>Caudoviricetes</taxon>
        <taxon>Chaseviridae</taxon>
        <taxon>Cleopatravirinae</taxon>
        <taxon>Carltongylesvirus</taxon>
        <taxon>Carltongylesvirus PYps16N</taxon>
    </lineage>
</organism>
<feature type="domain" description="HNH nuclease" evidence="1">
    <location>
        <begin position="55"/>
        <end position="97"/>
    </location>
</feature>